<organism evidence="5 6">
    <name type="scientific">Candidatus Marsarchaeota G1 archaeon OSP_D</name>
    <dbReference type="NCBI Taxonomy" id="1978155"/>
    <lineage>
        <taxon>Archaea</taxon>
        <taxon>Candidatus Marsarchaeota</taxon>
        <taxon>Candidatus Marsarchaeota group 1</taxon>
    </lineage>
</organism>
<evidence type="ECO:0000259" key="4">
    <source>
        <dbReference type="PROSITE" id="PS51084"/>
    </source>
</evidence>
<feature type="active site" description="Tele-AMP-histidine intermediate" evidence="1">
    <location>
        <position position="99"/>
    </location>
</feature>
<dbReference type="InterPro" id="IPR011146">
    <property type="entry name" value="HIT-like"/>
</dbReference>
<evidence type="ECO:0000256" key="2">
    <source>
        <dbReference type="PIRSR" id="PIRSR601310-3"/>
    </source>
</evidence>
<dbReference type="PANTHER" id="PTHR46648">
    <property type="entry name" value="HIT FAMILY PROTEIN 1"/>
    <property type="match status" value="1"/>
</dbReference>
<dbReference type="Pfam" id="PF01230">
    <property type="entry name" value="HIT"/>
    <property type="match status" value="1"/>
</dbReference>
<dbReference type="GO" id="GO:0009117">
    <property type="term" value="P:nucleotide metabolic process"/>
    <property type="evidence" value="ECO:0007669"/>
    <property type="project" value="TreeGrafter"/>
</dbReference>
<dbReference type="InterPro" id="IPR019808">
    <property type="entry name" value="Histidine_triad_CS"/>
</dbReference>
<evidence type="ECO:0000256" key="3">
    <source>
        <dbReference type="PROSITE-ProRule" id="PRU00464"/>
    </source>
</evidence>
<dbReference type="SUPFAM" id="SSF54197">
    <property type="entry name" value="HIT-like"/>
    <property type="match status" value="1"/>
</dbReference>
<evidence type="ECO:0000256" key="1">
    <source>
        <dbReference type="PIRSR" id="PIRSR601310-1"/>
    </source>
</evidence>
<dbReference type="Proteomes" id="UP000240880">
    <property type="component" value="Unassembled WGS sequence"/>
</dbReference>
<dbReference type="InterPro" id="IPR001310">
    <property type="entry name" value="Histidine_triad_HIT"/>
</dbReference>
<evidence type="ECO:0000313" key="5">
    <source>
        <dbReference type="EMBL" id="PSN82248.1"/>
    </source>
</evidence>
<feature type="domain" description="HIT" evidence="4">
    <location>
        <begin position="5"/>
        <end position="112"/>
    </location>
</feature>
<dbReference type="PROSITE" id="PS51084">
    <property type="entry name" value="HIT_2"/>
    <property type="match status" value="1"/>
</dbReference>
<dbReference type="Gene3D" id="3.30.428.10">
    <property type="entry name" value="HIT-like"/>
    <property type="match status" value="1"/>
</dbReference>
<dbReference type="GO" id="GO:0003824">
    <property type="term" value="F:catalytic activity"/>
    <property type="evidence" value="ECO:0007669"/>
    <property type="project" value="InterPro"/>
</dbReference>
<dbReference type="PANTHER" id="PTHR46648:SF1">
    <property type="entry name" value="ADENOSINE 5'-MONOPHOSPHORAMIDASE HNT1"/>
    <property type="match status" value="1"/>
</dbReference>
<name>A0A2R6A7E4_9ARCH</name>
<reference evidence="5 6" key="1">
    <citation type="submission" date="2017-04" db="EMBL/GenBank/DDBJ databases">
        <title>Novel microbial lineages endemic to geothermal iron-oxide mats fill important gaps in the evolutionary history of Archaea.</title>
        <authorList>
            <person name="Jay Z.J."/>
            <person name="Beam J.P."/>
            <person name="Dlakic M."/>
            <person name="Rusch D.B."/>
            <person name="Kozubal M.A."/>
            <person name="Inskeep W.P."/>
        </authorList>
    </citation>
    <scope>NUCLEOTIDE SEQUENCE [LARGE SCALE GENOMIC DNA]</scope>
    <source>
        <strain evidence="5">OSP_D</strain>
    </source>
</reference>
<dbReference type="EMBL" id="NEXC01000088">
    <property type="protein sequence ID" value="PSN82248.1"/>
    <property type="molecule type" value="Genomic_DNA"/>
</dbReference>
<feature type="short sequence motif" description="Histidine triad motif" evidence="2 3">
    <location>
        <begin position="97"/>
        <end position="101"/>
    </location>
</feature>
<dbReference type="PROSITE" id="PS00892">
    <property type="entry name" value="HIT_1"/>
    <property type="match status" value="1"/>
</dbReference>
<accession>A0A2R6A7E4</accession>
<dbReference type="AlphaFoldDB" id="A0A2R6A7E4"/>
<sequence>MCECVFCAIVKGEKSSHKVFESVEHLAFLDIRPFVVGHTLVIPKKHYDTLEDMQVEEVGLLFKTVATIAPKIVRAVNAHGFRLIQNNGEAAAQVVKHVHVHILPLRNEQRNVFLKRLDLTDLELENIAQKIRESIS</sequence>
<proteinExistence type="predicted"/>
<dbReference type="InterPro" id="IPR036265">
    <property type="entry name" value="HIT-like_sf"/>
</dbReference>
<comment type="caution">
    <text evidence="5">The sequence shown here is derived from an EMBL/GenBank/DDBJ whole genome shotgun (WGS) entry which is preliminary data.</text>
</comment>
<dbReference type="PRINTS" id="PR00332">
    <property type="entry name" value="HISTRIAD"/>
</dbReference>
<evidence type="ECO:0000313" key="6">
    <source>
        <dbReference type="Proteomes" id="UP000240880"/>
    </source>
</evidence>
<protein>
    <recommendedName>
        <fullName evidence="4">HIT domain-containing protein</fullName>
    </recommendedName>
</protein>
<gene>
    <name evidence="5" type="ORF">B9Q01_08585</name>
</gene>